<gene>
    <name evidence="3" type="ORF">HPB51_021943</name>
</gene>
<keyword evidence="4" id="KW-1185">Reference proteome</keyword>
<evidence type="ECO:0000313" key="3">
    <source>
        <dbReference type="EMBL" id="KAH8042332.1"/>
    </source>
</evidence>
<protein>
    <recommendedName>
        <fullName evidence="2">PiggyBac transposable element-derived protein domain-containing protein</fullName>
    </recommendedName>
</protein>
<comment type="caution">
    <text evidence="3">The sequence shown here is derived from an EMBL/GenBank/DDBJ whole genome shotgun (WGS) entry which is preliminary data.</text>
</comment>
<dbReference type="Proteomes" id="UP000821866">
    <property type="component" value="Chromosome 1"/>
</dbReference>
<dbReference type="InterPro" id="IPR029526">
    <property type="entry name" value="PGBD"/>
</dbReference>
<organism evidence="3 4">
    <name type="scientific">Rhipicephalus microplus</name>
    <name type="common">Cattle tick</name>
    <name type="synonym">Boophilus microplus</name>
    <dbReference type="NCBI Taxonomy" id="6941"/>
    <lineage>
        <taxon>Eukaryota</taxon>
        <taxon>Metazoa</taxon>
        <taxon>Ecdysozoa</taxon>
        <taxon>Arthropoda</taxon>
        <taxon>Chelicerata</taxon>
        <taxon>Arachnida</taxon>
        <taxon>Acari</taxon>
        <taxon>Parasitiformes</taxon>
        <taxon>Ixodida</taxon>
        <taxon>Ixodoidea</taxon>
        <taxon>Ixodidae</taxon>
        <taxon>Rhipicephalinae</taxon>
        <taxon>Rhipicephalus</taxon>
        <taxon>Boophilus</taxon>
    </lineage>
</organism>
<dbReference type="InterPro" id="IPR052638">
    <property type="entry name" value="PiggyBac_TE-derived"/>
</dbReference>
<dbReference type="Pfam" id="PF13843">
    <property type="entry name" value="DDE_Tnp_1_7"/>
    <property type="match status" value="1"/>
</dbReference>
<dbReference type="PANTHER" id="PTHR47055">
    <property type="entry name" value="DDE_TNP_1_7 DOMAIN-CONTAINING PROTEIN"/>
    <property type="match status" value="1"/>
</dbReference>
<dbReference type="EMBL" id="JABSTU010000001">
    <property type="protein sequence ID" value="KAH8042332.1"/>
    <property type="molecule type" value="Genomic_DNA"/>
</dbReference>
<reference evidence="3" key="2">
    <citation type="submission" date="2021-09" db="EMBL/GenBank/DDBJ databases">
        <authorList>
            <person name="Jia N."/>
            <person name="Wang J."/>
            <person name="Shi W."/>
            <person name="Du L."/>
            <person name="Sun Y."/>
            <person name="Zhan W."/>
            <person name="Jiang J."/>
            <person name="Wang Q."/>
            <person name="Zhang B."/>
            <person name="Ji P."/>
            <person name="Sakyi L.B."/>
            <person name="Cui X."/>
            <person name="Yuan T."/>
            <person name="Jiang B."/>
            <person name="Yang W."/>
            <person name="Lam T.T.-Y."/>
            <person name="Chang Q."/>
            <person name="Ding S."/>
            <person name="Wang X."/>
            <person name="Zhu J."/>
            <person name="Ruan X."/>
            <person name="Zhao L."/>
            <person name="Wei J."/>
            <person name="Que T."/>
            <person name="Du C."/>
            <person name="Cheng J."/>
            <person name="Dai P."/>
            <person name="Han X."/>
            <person name="Huang E."/>
            <person name="Gao Y."/>
            <person name="Liu J."/>
            <person name="Shao H."/>
            <person name="Ye R."/>
            <person name="Li L."/>
            <person name="Wei W."/>
            <person name="Wang X."/>
            <person name="Wang C."/>
            <person name="Huo Q."/>
            <person name="Li W."/>
            <person name="Guo W."/>
            <person name="Chen H."/>
            <person name="Chen S."/>
            <person name="Zhou L."/>
            <person name="Zhou L."/>
            <person name="Ni X."/>
            <person name="Tian J."/>
            <person name="Zhou Y."/>
            <person name="Sheng Y."/>
            <person name="Liu T."/>
            <person name="Pan Y."/>
            <person name="Xia L."/>
            <person name="Li J."/>
            <person name="Zhao F."/>
            <person name="Cao W."/>
        </authorList>
    </citation>
    <scope>NUCLEOTIDE SEQUENCE</scope>
    <source>
        <strain evidence="3">Rmic-2018</strain>
        <tissue evidence="3">Larvae</tissue>
    </source>
</reference>
<evidence type="ECO:0000256" key="1">
    <source>
        <dbReference type="SAM" id="MobiDB-lite"/>
    </source>
</evidence>
<dbReference type="AlphaFoldDB" id="A0A9J6F8D0"/>
<reference evidence="3" key="1">
    <citation type="journal article" date="2020" name="Cell">
        <title>Large-Scale Comparative Analyses of Tick Genomes Elucidate Their Genetic Diversity and Vector Capacities.</title>
        <authorList>
            <consortium name="Tick Genome and Microbiome Consortium (TIGMIC)"/>
            <person name="Jia N."/>
            <person name="Wang J."/>
            <person name="Shi W."/>
            <person name="Du L."/>
            <person name="Sun Y."/>
            <person name="Zhan W."/>
            <person name="Jiang J.F."/>
            <person name="Wang Q."/>
            <person name="Zhang B."/>
            <person name="Ji P."/>
            <person name="Bell-Sakyi L."/>
            <person name="Cui X.M."/>
            <person name="Yuan T.T."/>
            <person name="Jiang B.G."/>
            <person name="Yang W.F."/>
            <person name="Lam T.T."/>
            <person name="Chang Q.C."/>
            <person name="Ding S.J."/>
            <person name="Wang X.J."/>
            <person name="Zhu J.G."/>
            <person name="Ruan X.D."/>
            <person name="Zhao L."/>
            <person name="Wei J.T."/>
            <person name="Ye R.Z."/>
            <person name="Que T.C."/>
            <person name="Du C.H."/>
            <person name="Zhou Y.H."/>
            <person name="Cheng J.X."/>
            <person name="Dai P.F."/>
            <person name="Guo W.B."/>
            <person name="Han X.H."/>
            <person name="Huang E.J."/>
            <person name="Li L.F."/>
            <person name="Wei W."/>
            <person name="Gao Y.C."/>
            <person name="Liu J.Z."/>
            <person name="Shao H.Z."/>
            <person name="Wang X."/>
            <person name="Wang C.C."/>
            <person name="Yang T.C."/>
            <person name="Huo Q.B."/>
            <person name="Li W."/>
            <person name="Chen H.Y."/>
            <person name="Chen S.E."/>
            <person name="Zhou L.G."/>
            <person name="Ni X.B."/>
            <person name="Tian J.H."/>
            <person name="Sheng Y."/>
            <person name="Liu T."/>
            <person name="Pan Y.S."/>
            <person name="Xia L.Y."/>
            <person name="Li J."/>
            <person name="Zhao F."/>
            <person name="Cao W.C."/>
        </authorList>
    </citation>
    <scope>NUCLEOTIDE SEQUENCE</scope>
    <source>
        <strain evidence="3">Rmic-2018</strain>
    </source>
</reference>
<feature type="compositionally biased region" description="Basic and acidic residues" evidence="1">
    <location>
        <begin position="146"/>
        <end position="155"/>
    </location>
</feature>
<proteinExistence type="predicted"/>
<sequence length="365" mass="41139">MTFGAAFRAGKLFSAALGAVPEPLTLKAAPRVGLPQRWNRAFFGRPFCQLSEALEAATDVAGDIDELVDVVIVPPDPTVDTDEEEGDDGMTDVVVNDVSGTLELHCDGGDDDPDDATARKKRAKVQPPRWRNSDPEYTWSASTNGPEEKQSKLKSEYFGKSPNEVFSSMLDEEILTHIVMRTGNYAKQNNEHGFVFGIEDLKKFIGICLLSGYDKLPSQRMYWSLDEDAGVPLVASYMSRQRVLDMKRFLHLADNDLLHSTNNRIFKVRPLMELLNKKFRQHGIFHETLFIDESIIKYFGHHPCKQFIRIKPISFGYKNWMLRSADGYCYTFETYCGKSITPNKGPLGSRVVLSFLETVPTPSDH</sequence>
<dbReference type="PANTHER" id="PTHR47055:SF3">
    <property type="entry name" value="PHORBOL-ESTER_DAG-TYPE DOMAIN-CONTAINING PROTEIN"/>
    <property type="match status" value="1"/>
</dbReference>
<dbReference type="GO" id="GO:0043565">
    <property type="term" value="F:sequence-specific DNA binding"/>
    <property type="evidence" value="ECO:0007669"/>
    <property type="project" value="TreeGrafter"/>
</dbReference>
<accession>A0A9J6F8D0</accession>
<evidence type="ECO:0000313" key="4">
    <source>
        <dbReference type="Proteomes" id="UP000821866"/>
    </source>
</evidence>
<evidence type="ECO:0000259" key="2">
    <source>
        <dbReference type="Pfam" id="PF13843"/>
    </source>
</evidence>
<feature type="domain" description="PiggyBac transposable element-derived protein" evidence="2">
    <location>
        <begin position="161"/>
        <end position="359"/>
    </location>
</feature>
<name>A0A9J6F8D0_RHIMP</name>
<dbReference type="VEuPathDB" id="VectorBase:LOC119177886"/>
<feature type="region of interest" description="Disordered" evidence="1">
    <location>
        <begin position="106"/>
        <end position="155"/>
    </location>
</feature>